<dbReference type="Proteomes" id="UP000000333">
    <property type="component" value="Chromosome"/>
</dbReference>
<feature type="transmembrane region" description="Helical" evidence="1">
    <location>
        <begin position="178"/>
        <end position="198"/>
    </location>
</feature>
<keyword evidence="1" id="KW-1133">Transmembrane helix</keyword>
<accession>E1QX58</accession>
<keyword evidence="1" id="KW-0812">Transmembrane</keyword>
<gene>
    <name evidence="2" type="ordered locus">Olsu_1612</name>
</gene>
<organism evidence="2 3">
    <name type="scientific">Olsenella uli (strain ATCC 49627 / DSM 7084 / CCUG 31166 / CIP 109912 / JCM 12494 / LMG 11480 / NCIMB 702895 / VPI D76D-27C)</name>
    <name type="common">Lactobacillus uli</name>
    <dbReference type="NCBI Taxonomy" id="633147"/>
    <lineage>
        <taxon>Bacteria</taxon>
        <taxon>Bacillati</taxon>
        <taxon>Actinomycetota</taxon>
        <taxon>Coriobacteriia</taxon>
        <taxon>Coriobacteriales</taxon>
        <taxon>Atopobiaceae</taxon>
        <taxon>Olsenella</taxon>
    </lineage>
</organism>
<keyword evidence="3" id="KW-1185">Reference proteome</keyword>
<feature type="transmembrane region" description="Helical" evidence="1">
    <location>
        <begin position="135"/>
        <end position="158"/>
    </location>
</feature>
<evidence type="ECO:0000256" key="1">
    <source>
        <dbReference type="SAM" id="Phobius"/>
    </source>
</evidence>
<feature type="transmembrane region" description="Helical" evidence="1">
    <location>
        <begin position="48"/>
        <end position="69"/>
    </location>
</feature>
<dbReference type="EMBL" id="CP002106">
    <property type="protein sequence ID" value="ADK68711.1"/>
    <property type="molecule type" value="Genomic_DNA"/>
</dbReference>
<evidence type="ECO:0000313" key="2">
    <source>
        <dbReference type="EMBL" id="ADK68711.1"/>
    </source>
</evidence>
<dbReference type="AlphaFoldDB" id="E1QX58"/>
<dbReference type="HOGENOM" id="CLU_1371005_0_0_11"/>
<reference evidence="2 3" key="1">
    <citation type="journal article" date="2010" name="Stand. Genomic Sci.">
        <title>Complete genome sequence of Olsenella uli type strain (VPI D76D-27C).</title>
        <authorList>
            <person name="Goker M."/>
            <person name="Held B."/>
            <person name="Lucas S."/>
            <person name="Nolan M."/>
            <person name="Yasawong M."/>
            <person name="Glavina Del Rio T."/>
            <person name="Tice H."/>
            <person name="Cheng J.F."/>
            <person name="Bruce D."/>
            <person name="Detter J.C."/>
            <person name="Tapia R."/>
            <person name="Han C."/>
            <person name="Goodwin L."/>
            <person name="Pitluck S."/>
            <person name="Liolios K."/>
            <person name="Ivanova N."/>
            <person name="Mavromatis K."/>
            <person name="Mikhailova N."/>
            <person name="Pati A."/>
            <person name="Chen A."/>
            <person name="Palaniappan K."/>
            <person name="Land M."/>
            <person name="Hauser L."/>
            <person name="Chang Y.J."/>
            <person name="Jeffries C.D."/>
            <person name="Rohde M."/>
            <person name="Sikorski J."/>
            <person name="Pukall R."/>
            <person name="Woyke T."/>
            <person name="Bristow J."/>
            <person name="Eisen J.A."/>
            <person name="Markowitz V."/>
            <person name="Hugenholtz P."/>
            <person name="Kyrpides N.C."/>
            <person name="Klenk H.P."/>
            <person name="Lapidus A."/>
        </authorList>
    </citation>
    <scope>NUCLEOTIDE SEQUENCE [LARGE SCALE GENOMIC DNA]</scope>
    <source>
        <strain evidence="3">ATCC 49627 / DSM 7084 / CIP 109912 / JCM 12494 / NCIMB 702895 / VPI D76D-27C</strain>
    </source>
</reference>
<proteinExistence type="predicted"/>
<feature type="transmembrane region" description="Helical" evidence="1">
    <location>
        <begin position="106"/>
        <end position="123"/>
    </location>
</feature>
<dbReference type="KEGG" id="ols:Olsu_1612"/>
<name>E1QX58_OLSUV</name>
<protein>
    <submittedName>
        <fullName evidence="2">Uncharacterized protein</fullName>
    </submittedName>
</protein>
<sequence>MRGGAHVKVTCDRTAPAPASASPVTLALLVSLVQLVPLVLLMPIAVPLYGVSAPSVVIGCAAGYVAAVIAQARYGMGRPICARAFLICLGMMGLTIALLFHTGGCTVPALCLGFGAAPTYRGLVDHVWTAPNARWLLASFACGIGFALCGSAFSILAWPDAQPWLPAPVALPSPALRMSLLACLAALPMALLALLLHLE</sequence>
<keyword evidence="1" id="KW-0472">Membrane</keyword>
<evidence type="ECO:0000313" key="3">
    <source>
        <dbReference type="Proteomes" id="UP000000333"/>
    </source>
</evidence>
<feature type="transmembrane region" description="Helical" evidence="1">
    <location>
        <begin position="81"/>
        <end position="100"/>
    </location>
</feature>
<feature type="transmembrane region" description="Helical" evidence="1">
    <location>
        <begin position="21"/>
        <end position="42"/>
    </location>
</feature>